<dbReference type="InterPro" id="IPR001646">
    <property type="entry name" value="5peptide_repeat"/>
</dbReference>
<dbReference type="PANTHER" id="PTHR14136">
    <property type="entry name" value="BTB_POZ DOMAIN-CONTAINING PROTEIN KCTD9"/>
    <property type="match status" value="1"/>
</dbReference>
<evidence type="ECO:0000256" key="1">
    <source>
        <dbReference type="SAM" id="MobiDB-lite"/>
    </source>
</evidence>
<feature type="transmembrane region" description="Helical" evidence="2">
    <location>
        <begin position="31"/>
        <end position="51"/>
    </location>
</feature>
<reference evidence="4" key="1">
    <citation type="submission" date="2016-10" db="EMBL/GenBank/DDBJ databases">
        <authorList>
            <person name="Varghese N."/>
            <person name="Submissions S."/>
        </authorList>
    </citation>
    <scope>NUCLEOTIDE SEQUENCE [LARGE SCALE GENOMIC DNA]</scope>
    <source>
        <strain evidence="4">DSM 44796</strain>
    </source>
</reference>
<feature type="region of interest" description="Disordered" evidence="1">
    <location>
        <begin position="1"/>
        <end position="25"/>
    </location>
</feature>
<gene>
    <name evidence="3" type="ORF">SAMN04488074_106305</name>
</gene>
<proteinExistence type="predicted"/>
<evidence type="ECO:0000256" key="2">
    <source>
        <dbReference type="SAM" id="Phobius"/>
    </source>
</evidence>
<feature type="region of interest" description="Disordered" evidence="1">
    <location>
        <begin position="127"/>
        <end position="148"/>
    </location>
</feature>
<keyword evidence="2" id="KW-0472">Membrane</keyword>
<dbReference type="Pfam" id="PF00805">
    <property type="entry name" value="Pentapeptide"/>
    <property type="match status" value="2"/>
</dbReference>
<dbReference type="InterPro" id="IPR051082">
    <property type="entry name" value="Pentapeptide-BTB/POZ_domain"/>
</dbReference>
<keyword evidence="2" id="KW-1133">Transmembrane helix</keyword>
<sequence length="307" mass="33581">MPTNCRPSTARRLGLRAPTSRRRKPRNWQTVTSVVTAVTAAGALVFTGLSLEATRDQVTVALKQHELTEQGQVTDRYTKAVEQLGKAGAENLQSRLGAVYALERLGRDSPRDQPTVLEVLSAFVRTTAPTTQDGSGPDRGRCPSTSTTADVQAAVTVMGRRDPRDDRDLRIDLSGVCLVGVNLTEANLEEADLRGSVLSRAVLIRANFSRARLDGADLSGIRADNARFTSAVMSRVALNSALLEKTDFEDAQLWFSNLSDSYLGRANLSEATLQGADLRGTRLHDTTHDRTYVQDVLINERTEGVWW</sequence>
<protein>
    <submittedName>
        <fullName evidence="3">Pentapeptide repeat-containing protein</fullName>
    </submittedName>
</protein>
<evidence type="ECO:0000313" key="4">
    <source>
        <dbReference type="Proteomes" id="UP000199682"/>
    </source>
</evidence>
<organism evidence="3 4">
    <name type="scientific">Lentzea albidocapillata subsp. violacea</name>
    <dbReference type="NCBI Taxonomy" id="128104"/>
    <lineage>
        <taxon>Bacteria</taxon>
        <taxon>Bacillati</taxon>
        <taxon>Actinomycetota</taxon>
        <taxon>Actinomycetes</taxon>
        <taxon>Pseudonocardiales</taxon>
        <taxon>Pseudonocardiaceae</taxon>
        <taxon>Lentzea</taxon>
    </lineage>
</organism>
<dbReference type="RefSeq" id="WP_090006727.1">
    <property type="nucleotide sequence ID" value="NZ_FNET01000006.1"/>
</dbReference>
<name>A0A1G9DLK1_9PSEU</name>
<accession>A0A1G9DLK1</accession>
<keyword evidence="2" id="KW-0812">Transmembrane</keyword>
<dbReference type="Proteomes" id="UP000199682">
    <property type="component" value="Unassembled WGS sequence"/>
</dbReference>
<evidence type="ECO:0000313" key="3">
    <source>
        <dbReference type="EMBL" id="SDK64635.1"/>
    </source>
</evidence>
<dbReference type="SUPFAM" id="SSF141571">
    <property type="entry name" value="Pentapeptide repeat-like"/>
    <property type="match status" value="1"/>
</dbReference>
<dbReference type="EMBL" id="FNET01000006">
    <property type="protein sequence ID" value="SDK64635.1"/>
    <property type="molecule type" value="Genomic_DNA"/>
</dbReference>
<dbReference type="Gene3D" id="2.160.20.80">
    <property type="entry name" value="E3 ubiquitin-protein ligase SopA"/>
    <property type="match status" value="1"/>
</dbReference>
<dbReference type="AlphaFoldDB" id="A0A1G9DLK1"/>
<dbReference type="PANTHER" id="PTHR14136:SF17">
    <property type="entry name" value="BTB_POZ DOMAIN-CONTAINING PROTEIN KCTD9"/>
    <property type="match status" value="1"/>
</dbReference>